<dbReference type="AlphaFoldDB" id="U2YDU8"/>
<reference evidence="1 2" key="1">
    <citation type="submission" date="2013-09" db="EMBL/GenBank/DDBJ databases">
        <title>Whole genome sequencing of Halarchaeum acidiphilum strain MH1-52-1.</title>
        <authorList>
            <person name="Shimane Y."/>
            <person name="Minegishi H."/>
            <person name="Nishi S."/>
            <person name="Echigo A."/>
            <person name="Shuto A."/>
            <person name="Konishi M."/>
            <person name="Ito T."/>
            <person name="Ohkuma M."/>
            <person name="Ohta Y."/>
            <person name="Nagano Y."/>
            <person name="Tsubouchi T."/>
            <person name="Mori K."/>
            <person name="Usui K."/>
            <person name="Kamekura M."/>
            <person name="Usami R."/>
            <person name="Takaki Y."/>
            <person name="Hatada Y."/>
        </authorList>
    </citation>
    <scope>NUCLEOTIDE SEQUENCE [LARGE SCALE GENOMIC DNA]</scope>
    <source>
        <strain evidence="1 2">JCM 16109</strain>
    </source>
</reference>
<name>U2YDU8_9EURY</name>
<comment type="caution">
    <text evidence="1">The sequence shown here is derived from an EMBL/GenBank/DDBJ whole genome shotgun (WGS) entry which is preliminary data.</text>
</comment>
<evidence type="ECO:0000313" key="2">
    <source>
        <dbReference type="Proteomes" id="UP000016986"/>
    </source>
</evidence>
<organism evidence="1 2">
    <name type="scientific">Halarchaeum acidiphilum MH1-52-1</name>
    <dbReference type="NCBI Taxonomy" id="1261545"/>
    <lineage>
        <taxon>Archaea</taxon>
        <taxon>Methanobacteriati</taxon>
        <taxon>Methanobacteriota</taxon>
        <taxon>Stenosarchaea group</taxon>
        <taxon>Halobacteria</taxon>
        <taxon>Halobacteriales</taxon>
        <taxon>Halobacteriaceae</taxon>
    </lineage>
</organism>
<dbReference type="EMBL" id="BATA01000010">
    <property type="protein sequence ID" value="GAD51866.1"/>
    <property type="molecule type" value="Genomic_DNA"/>
</dbReference>
<protein>
    <submittedName>
        <fullName evidence="1">Uncharacterized protein</fullName>
    </submittedName>
</protein>
<dbReference type="Proteomes" id="UP000016986">
    <property type="component" value="Unassembled WGS sequence"/>
</dbReference>
<accession>U2YDU8</accession>
<evidence type="ECO:0000313" key="1">
    <source>
        <dbReference type="EMBL" id="GAD51866.1"/>
    </source>
</evidence>
<proteinExistence type="predicted"/>
<keyword evidence="2" id="KW-1185">Reference proteome</keyword>
<gene>
    <name evidence="1" type="ORF">MBEHAL_0626</name>
</gene>
<sequence>MLLGVTQLSHVLDVPRVRAPVLRRRLEREWDVADRVVGEERLETVIADVAVADVRVLVLVRVALVLRVVEVDVLEVLQTDDVVEFVEGVGDACGVERS</sequence>